<dbReference type="Proteomes" id="UP000092666">
    <property type="component" value="Unassembled WGS sequence"/>
</dbReference>
<gene>
    <name evidence="1" type="ORF">I316_02627</name>
</gene>
<dbReference type="AlphaFoldDB" id="A0A1B9GX16"/>
<dbReference type="InterPro" id="IPR036866">
    <property type="entry name" value="RibonucZ/Hydroxyglut_hydro"/>
</dbReference>
<proteinExistence type="predicted"/>
<keyword evidence="2" id="KW-1185">Reference proteome</keyword>
<evidence type="ECO:0008006" key="3">
    <source>
        <dbReference type="Google" id="ProtNLM"/>
    </source>
</evidence>
<reference evidence="2" key="2">
    <citation type="submission" date="2013-12" db="EMBL/GenBank/DDBJ databases">
        <title>Evolution of pathogenesis and genome organization in the Tremellales.</title>
        <authorList>
            <person name="Cuomo C."/>
            <person name="Litvintseva A."/>
            <person name="Heitman J."/>
            <person name="Chen Y."/>
            <person name="Sun S."/>
            <person name="Springer D."/>
            <person name="Dromer F."/>
            <person name="Young S."/>
            <person name="Zeng Q."/>
            <person name="Chapman S."/>
            <person name="Gujja S."/>
            <person name="Saif S."/>
            <person name="Birren B."/>
        </authorList>
    </citation>
    <scope>NUCLEOTIDE SEQUENCE [LARGE SCALE GENOMIC DNA]</scope>
    <source>
        <strain evidence="2">BCC8398</strain>
    </source>
</reference>
<organism evidence="1 2">
    <name type="scientific">Kwoniella heveanensis BCC8398</name>
    <dbReference type="NCBI Taxonomy" id="1296120"/>
    <lineage>
        <taxon>Eukaryota</taxon>
        <taxon>Fungi</taxon>
        <taxon>Dikarya</taxon>
        <taxon>Basidiomycota</taxon>
        <taxon>Agaricomycotina</taxon>
        <taxon>Tremellomycetes</taxon>
        <taxon>Tremellales</taxon>
        <taxon>Cryptococcaceae</taxon>
        <taxon>Kwoniella</taxon>
    </lineage>
</organism>
<protein>
    <recommendedName>
        <fullName evidence="3">Metallo-beta-lactamase domain-containing protein</fullName>
    </recommendedName>
</protein>
<accession>A0A1B9GX16</accession>
<evidence type="ECO:0000313" key="1">
    <source>
        <dbReference type="EMBL" id="OCF35573.1"/>
    </source>
</evidence>
<evidence type="ECO:0000313" key="2">
    <source>
        <dbReference type="Proteomes" id="UP000092666"/>
    </source>
</evidence>
<name>A0A1B9GX16_9TREE</name>
<dbReference type="Gene3D" id="3.60.15.10">
    <property type="entry name" value="Ribonuclease Z/Hydroxyacylglutathione hydrolase-like"/>
    <property type="match status" value="1"/>
</dbReference>
<reference evidence="1 2" key="1">
    <citation type="submission" date="2013-07" db="EMBL/GenBank/DDBJ databases">
        <title>The Genome Sequence of Cryptococcus heveanensis BCC8398.</title>
        <authorList>
            <consortium name="The Broad Institute Genome Sequencing Platform"/>
            <person name="Cuomo C."/>
            <person name="Litvintseva A."/>
            <person name="Chen Y."/>
            <person name="Heitman J."/>
            <person name="Sun S."/>
            <person name="Springer D."/>
            <person name="Dromer F."/>
            <person name="Young S.K."/>
            <person name="Zeng Q."/>
            <person name="Gargeya S."/>
            <person name="Fitzgerald M."/>
            <person name="Abouelleil A."/>
            <person name="Alvarado L."/>
            <person name="Berlin A.M."/>
            <person name="Chapman S.B."/>
            <person name="Dewar J."/>
            <person name="Goldberg J."/>
            <person name="Griggs A."/>
            <person name="Gujja S."/>
            <person name="Hansen M."/>
            <person name="Howarth C."/>
            <person name="Imamovic A."/>
            <person name="Larimer J."/>
            <person name="McCowan C."/>
            <person name="Murphy C."/>
            <person name="Pearson M."/>
            <person name="Priest M."/>
            <person name="Roberts A."/>
            <person name="Saif S."/>
            <person name="Shea T."/>
            <person name="Sykes S."/>
            <person name="Wortman J."/>
            <person name="Nusbaum C."/>
            <person name="Birren B."/>
        </authorList>
    </citation>
    <scope>NUCLEOTIDE SEQUENCE [LARGE SCALE GENOMIC DNA]</scope>
    <source>
        <strain evidence="1 2">BCC8398</strain>
    </source>
</reference>
<dbReference type="EMBL" id="KI669498">
    <property type="protein sequence ID" value="OCF35573.1"/>
    <property type="molecule type" value="Genomic_DNA"/>
</dbReference>
<dbReference type="OrthoDB" id="10250730at2759"/>
<dbReference type="STRING" id="1296120.A0A1B9GX16"/>
<sequence length="278" mass="30714">MIPSGIWKVGSVSLVEFVALELLAYWVIVQLPYIQRWETVNNESTMLAALRALPSGLAAFAPAFFLPGDLDTLPQPAPPIVLGPGSLESIGPGYPVDPNAAWPAKWIEKYTFIELPSRDTQGDWTDEIASLGNPSGGKRRWEKMACFDHAIDWYGDGSLWFIDGPGHSPGHIMALCRVTAKPETLPTSESEDLRSPIPVVDGKPQLAVDPELATYTIGQLTRMSRENNVMVILAHEAQVDGVVDKFPESLNDWRSKGWKEKKEKEVTEAARKRGVPHF</sequence>